<keyword evidence="2" id="KW-1185">Reference proteome</keyword>
<evidence type="ECO:0000313" key="2">
    <source>
        <dbReference type="Proteomes" id="UP000294933"/>
    </source>
</evidence>
<dbReference type="EMBL" id="ML170175">
    <property type="protein sequence ID" value="TDL22330.1"/>
    <property type="molecule type" value="Genomic_DNA"/>
</dbReference>
<reference evidence="1 2" key="1">
    <citation type="submission" date="2018-06" db="EMBL/GenBank/DDBJ databases">
        <title>A transcriptomic atlas of mushroom development highlights an independent origin of complex multicellularity.</title>
        <authorList>
            <consortium name="DOE Joint Genome Institute"/>
            <person name="Krizsan K."/>
            <person name="Almasi E."/>
            <person name="Merenyi Z."/>
            <person name="Sahu N."/>
            <person name="Viragh M."/>
            <person name="Koszo T."/>
            <person name="Mondo S."/>
            <person name="Kiss B."/>
            <person name="Balint B."/>
            <person name="Kues U."/>
            <person name="Barry K."/>
            <person name="Hegedus J.C."/>
            <person name="Henrissat B."/>
            <person name="Johnson J."/>
            <person name="Lipzen A."/>
            <person name="Ohm R."/>
            <person name="Nagy I."/>
            <person name="Pangilinan J."/>
            <person name="Yan J."/>
            <person name="Xiong Y."/>
            <person name="Grigoriev I.V."/>
            <person name="Hibbett D.S."/>
            <person name="Nagy L.G."/>
        </authorList>
    </citation>
    <scope>NUCLEOTIDE SEQUENCE [LARGE SCALE GENOMIC DNA]</scope>
    <source>
        <strain evidence="1 2">SZMC22713</strain>
    </source>
</reference>
<accession>A0A4Y7Q683</accession>
<proteinExistence type="predicted"/>
<dbReference type="VEuPathDB" id="FungiDB:BD410DRAFT_828442"/>
<name>A0A4Y7Q683_9AGAM</name>
<evidence type="ECO:0000313" key="1">
    <source>
        <dbReference type="EMBL" id="TDL22330.1"/>
    </source>
</evidence>
<organism evidence="1 2">
    <name type="scientific">Rickenella mellea</name>
    <dbReference type="NCBI Taxonomy" id="50990"/>
    <lineage>
        <taxon>Eukaryota</taxon>
        <taxon>Fungi</taxon>
        <taxon>Dikarya</taxon>
        <taxon>Basidiomycota</taxon>
        <taxon>Agaricomycotina</taxon>
        <taxon>Agaricomycetes</taxon>
        <taxon>Hymenochaetales</taxon>
        <taxon>Rickenellaceae</taxon>
        <taxon>Rickenella</taxon>
    </lineage>
</organism>
<gene>
    <name evidence="1" type="ORF">BD410DRAFT_828442</name>
</gene>
<dbReference type="AlphaFoldDB" id="A0A4Y7Q683"/>
<dbReference type="OrthoDB" id="3038759at2759"/>
<protein>
    <submittedName>
        <fullName evidence="1">Uncharacterized protein</fullName>
    </submittedName>
</protein>
<sequence length="449" mass="50561">MDPLPNEILLQIFEMCFRNQDAKNFGCIRPSNNEAPLLLLRICRRWRDCALSSCLLWSKLSVGRGKNGLRSVMAAKSWLDRAGQAPLSVDVYYGEPRPDRLYTQNAIHGALKDIFNPSRNWKAVSLEAYETRHNPIIDAILEAVLAHAPVLESFAIRITGFGSSAIQPRRFIEIGFTPRLSSISVHATHISLFRLLFSAAYAYGNVCDLKLRWPESINHGLHILERCPNVEVLRISLREEHPPPARTTTVALERLHTLKITGSVDTPKDFGDFLDGLTTPALTELSIKVGTTMIDSFPRHWPSLLKLLVRSQPPLKSFTLIGTHMTADNIVDCLRNMPELTATSGDRQLFSSAVINALTPWMVPMKVPLCPKLVVIGLKDKSACLPDLTWMIYARWKISKGKCSWDRYKVQIPAVEVVELPQGLDLRFHFLQSPAMTKCLEDGLELRYT</sequence>
<dbReference type="Proteomes" id="UP000294933">
    <property type="component" value="Unassembled WGS sequence"/>
</dbReference>